<dbReference type="InterPro" id="IPR011009">
    <property type="entry name" value="Kinase-like_dom_sf"/>
</dbReference>
<evidence type="ECO:0000313" key="3">
    <source>
        <dbReference type="EMBL" id="KAG1823832.1"/>
    </source>
</evidence>
<sequence>LEYIHSHDFVHGDIKPHNVLVDNSRQTVYIIDFGITKKYWNNATKSHIPFHQGQHLTGTPAFASINNHLGLEPGRHDNLESLAYMLVYFLCGSLPLLSSDHERLSSSMILKRKVDTTIADLCGGIPATFANILIYSRSLSFSEDPDYDHLHSLLHD</sequence>
<keyword evidence="4" id="KW-1185">Reference proteome</keyword>
<dbReference type="GeneID" id="64623713"/>
<comment type="caution">
    <text evidence="3">The sequence shown here is derived from an EMBL/GenBank/DDBJ whole genome shotgun (WGS) entry which is preliminary data.</text>
</comment>
<feature type="non-terminal residue" evidence="3">
    <location>
        <position position="1"/>
    </location>
</feature>
<dbReference type="EMBL" id="JABBWG010000004">
    <property type="protein sequence ID" value="KAG1823832.1"/>
    <property type="molecule type" value="Genomic_DNA"/>
</dbReference>
<evidence type="ECO:0000259" key="2">
    <source>
        <dbReference type="PROSITE" id="PS50011"/>
    </source>
</evidence>
<dbReference type="InterPro" id="IPR050235">
    <property type="entry name" value="CK1_Ser-Thr_kinase"/>
</dbReference>
<accession>A0A9P7EJT9</accession>
<keyword evidence="3" id="KW-0808">Transferase</keyword>
<dbReference type="PROSITE" id="PS50011">
    <property type="entry name" value="PROTEIN_KINASE_DOM"/>
    <property type="match status" value="1"/>
</dbReference>
<evidence type="ECO:0000313" key="4">
    <source>
        <dbReference type="Proteomes" id="UP000807769"/>
    </source>
</evidence>
<feature type="non-terminal residue" evidence="3">
    <location>
        <position position="156"/>
    </location>
</feature>
<name>A0A9P7EJT9_9AGAM</name>
<dbReference type="InterPro" id="IPR000719">
    <property type="entry name" value="Prot_kinase_dom"/>
</dbReference>
<dbReference type="RefSeq" id="XP_041197892.1">
    <property type="nucleotide sequence ID" value="XM_041329696.1"/>
</dbReference>
<dbReference type="EC" id="2.7.11.1" evidence="1"/>
<proteinExistence type="predicted"/>
<dbReference type="PROSITE" id="PS00108">
    <property type="entry name" value="PROTEIN_KINASE_ST"/>
    <property type="match status" value="1"/>
</dbReference>
<dbReference type="PANTHER" id="PTHR11909">
    <property type="entry name" value="CASEIN KINASE-RELATED"/>
    <property type="match status" value="1"/>
</dbReference>
<dbReference type="SUPFAM" id="SSF56112">
    <property type="entry name" value="Protein kinase-like (PK-like)"/>
    <property type="match status" value="1"/>
</dbReference>
<dbReference type="Gene3D" id="1.10.510.10">
    <property type="entry name" value="Transferase(Phosphotransferase) domain 1"/>
    <property type="match status" value="1"/>
</dbReference>
<reference evidence="3" key="1">
    <citation type="journal article" date="2020" name="New Phytol.">
        <title>Comparative genomics reveals dynamic genome evolution in host specialist ectomycorrhizal fungi.</title>
        <authorList>
            <person name="Lofgren L.A."/>
            <person name="Nguyen N.H."/>
            <person name="Vilgalys R."/>
            <person name="Ruytinx J."/>
            <person name="Liao H.L."/>
            <person name="Branco S."/>
            <person name="Kuo A."/>
            <person name="LaButti K."/>
            <person name="Lipzen A."/>
            <person name="Andreopoulos W."/>
            <person name="Pangilinan J."/>
            <person name="Riley R."/>
            <person name="Hundley H."/>
            <person name="Na H."/>
            <person name="Barry K."/>
            <person name="Grigoriev I.V."/>
            <person name="Stajich J.E."/>
            <person name="Kennedy P.G."/>
        </authorList>
    </citation>
    <scope>NUCLEOTIDE SEQUENCE</scope>
    <source>
        <strain evidence="3">MN1</strain>
    </source>
</reference>
<dbReference type="GO" id="GO:0005524">
    <property type="term" value="F:ATP binding"/>
    <property type="evidence" value="ECO:0007669"/>
    <property type="project" value="InterPro"/>
</dbReference>
<keyword evidence="3" id="KW-0418">Kinase</keyword>
<feature type="domain" description="Protein kinase" evidence="2">
    <location>
        <begin position="1"/>
        <end position="156"/>
    </location>
</feature>
<dbReference type="Proteomes" id="UP000807769">
    <property type="component" value="Unassembled WGS sequence"/>
</dbReference>
<dbReference type="GO" id="GO:0004674">
    <property type="term" value="F:protein serine/threonine kinase activity"/>
    <property type="evidence" value="ECO:0007669"/>
    <property type="project" value="UniProtKB-EC"/>
</dbReference>
<gene>
    <name evidence="3" type="ORF">BJ212DRAFT_1249180</name>
</gene>
<dbReference type="Pfam" id="PF00069">
    <property type="entry name" value="Pkinase"/>
    <property type="match status" value="1"/>
</dbReference>
<dbReference type="OrthoDB" id="5800476at2759"/>
<organism evidence="3 4">
    <name type="scientific">Suillus subaureus</name>
    <dbReference type="NCBI Taxonomy" id="48587"/>
    <lineage>
        <taxon>Eukaryota</taxon>
        <taxon>Fungi</taxon>
        <taxon>Dikarya</taxon>
        <taxon>Basidiomycota</taxon>
        <taxon>Agaricomycotina</taxon>
        <taxon>Agaricomycetes</taxon>
        <taxon>Agaricomycetidae</taxon>
        <taxon>Boletales</taxon>
        <taxon>Suillineae</taxon>
        <taxon>Suillaceae</taxon>
        <taxon>Suillus</taxon>
    </lineage>
</organism>
<dbReference type="InterPro" id="IPR008271">
    <property type="entry name" value="Ser/Thr_kinase_AS"/>
</dbReference>
<dbReference type="AlphaFoldDB" id="A0A9P7EJT9"/>
<protein>
    <recommendedName>
        <fullName evidence="1">non-specific serine/threonine protein kinase</fullName>
        <ecNumber evidence="1">2.7.11.1</ecNumber>
    </recommendedName>
</protein>
<evidence type="ECO:0000256" key="1">
    <source>
        <dbReference type="ARBA" id="ARBA00012513"/>
    </source>
</evidence>